<comment type="function">
    <text evidence="4">Involved in the assembly process of the P-ring formation. It may associate with FlgF on the rod constituting a structure essential for the P-ring assembly or may act as a modulator protein for the P-ring assembly.</text>
</comment>
<dbReference type="PANTHER" id="PTHR36307">
    <property type="entry name" value="FLAGELLA BASAL BODY P-RING FORMATION PROTEIN FLGA"/>
    <property type="match status" value="1"/>
</dbReference>
<evidence type="ECO:0000259" key="5">
    <source>
        <dbReference type="SMART" id="SM00858"/>
    </source>
</evidence>
<keyword evidence="3 4" id="KW-0574">Periplasm</keyword>
<dbReference type="Proteomes" id="UP001279660">
    <property type="component" value="Unassembled WGS sequence"/>
</dbReference>
<proteinExistence type="inferred from homology"/>
<keyword evidence="6" id="KW-0969">Cilium</keyword>
<gene>
    <name evidence="6" type="primary">flgA</name>
    <name evidence="6" type="ORF">SIL82_16700</name>
</gene>
<reference evidence="6 7" key="1">
    <citation type="submission" date="2023-11" db="EMBL/GenBank/DDBJ databases">
        <title>MicrobeMod: A computational toolkit for identifying prokaryotic methylation and restriction-modification with nanopore sequencing.</title>
        <authorList>
            <person name="Crits-Christoph A."/>
            <person name="Kang S.C."/>
            <person name="Lee H."/>
            <person name="Ostrov N."/>
        </authorList>
    </citation>
    <scope>NUCLEOTIDE SEQUENCE [LARGE SCALE GENOMIC DNA]</scope>
    <source>
        <strain evidence="6 7">ATCC 14820</strain>
    </source>
</reference>
<evidence type="ECO:0000256" key="3">
    <source>
        <dbReference type="ARBA" id="ARBA00022764"/>
    </source>
</evidence>
<comment type="caution">
    <text evidence="6">The sequence shown here is derived from an EMBL/GenBank/DDBJ whole genome shotgun (WGS) entry which is preliminary data.</text>
</comment>
<dbReference type="InterPro" id="IPR013974">
    <property type="entry name" value="SAF"/>
</dbReference>
<dbReference type="PANTHER" id="PTHR36307:SF1">
    <property type="entry name" value="FLAGELLA BASAL BODY P-RING FORMATION PROTEIN FLGA"/>
    <property type="match status" value="1"/>
</dbReference>
<dbReference type="NCBIfam" id="TIGR03170">
    <property type="entry name" value="flgA_cterm"/>
    <property type="match status" value="1"/>
</dbReference>
<name>A0ABU4PP28_9SPHN</name>
<protein>
    <recommendedName>
        <fullName evidence="4">Flagella basal body P-ring formation protein FlgA</fullName>
    </recommendedName>
</protein>
<keyword evidence="6" id="KW-0282">Flagellum</keyword>
<dbReference type="SMART" id="SM00858">
    <property type="entry name" value="SAF"/>
    <property type="match status" value="1"/>
</dbReference>
<evidence type="ECO:0000256" key="2">
    <source>
        <dbReference type="ARBA" id="ARBA00022729"/>
    </source>
</evidence>
<sequence>MSQQLGRAALFALLAFAPAIACAQPPEAVRVAVLGHPIARGDVLTQEDFTEDQRPAAQARIALPPRDCVGLEARRALPSGSIVMTSDLMPQQLVRRGEPVMIRVVSGGLTIAASGRALASGAKGEMVRVVTNTTSRTLDGIVDGTGSVRIVAP</sequence>
<dbReference type="InterPro" id="IPR017585">
    <property type="entry name" value="SAF_FlgA"/>
</dbReference>
<keyword evidence="6" id="KW-0966">Cell projection</keyword>
<dbReference type="Pfam" id="PF13144">
    <property type="entry name" value="ChapFlgA"/>
    <property type="match status" value="1"/>
</dbReference>
<feature type="domain" description="SAF" evidence="5">
    <location>
        <begin position="29"/>
        <end position="89"/>
    </location>
</feature>
<dbReference type="Gene3D" id="3.90.1210.10">
    <property type="entry name" value="Antifreeze-like/N-acetylneuraminic acid synthase C-terminal domain"/>
    <property type="match status" value="1"/>
</dbReference>
<feature type="chain" id="PRO_5044952595" description="Flagella basal body P-ring formation protein FlgA" evidence="4">
    <location>
        <begin position="24"/>
        <end position="153"/>
    </location>
</feature>
<evidence type="ECO:0000313" key="6">
    <source>
        <dbReference type="EMBL" id="MDX5985896.1"/>
    </source>
</evidence>
<evidence type="ECO:0000256" key="4">
    <source>
        <dbReference type="RuleBase" id="RU362063"/>
    </source>
</evidence>
<feature type="signal peptide" evidence="4">
    <location>
        <begin position="1"/>
        <end position="23"/>
    </location>
</feature>
<evidence type="ECO:0000313" key="7">
    <source>
        <dbReference type="Proteomes" id="UP001279660"/>
    </source>
</evidence>
<dbReference type="InterPro" id="IPR039246">
    <property type="entry name" value="Flagellar_FlgA"/>
</dbReference>
<dbReference type="EMBL" id="JAWXXV010000001">
    <property type="protein sequence ID" value="MDX5985896.1"/>
    <property type="molecule type" value="Genomic_DNA"/>
</dbReference>
<keyword evidence="4" id="KW-1005">Bacterial flagellum biogenesis</keyword>
<evidence type="ECO:0000256" key="1">
    <source>
        <dbReference type="ARBA" id="ARBA00004418"/>
    </source>
</evidence>
<dbReference type="Gene3D" id="2.30.30.760">
    <property type="match status" value="1"/>
</dbReference>
<keyword evidence="2 4" id="KW-0732">Signal</keyword>
<organism evidence="6 7">
    <name type="scientific">Sphingomonas echinoides</name>
    <dbReference type="NCBI Taxonomy" id="59803"/>
    <lineage>
        <taxon>Bacteria</taxon>
        <taxon>Pseudomonadati</taxon>
        <taxon>Pseudomonadota</taxon>
        <taxon>Alphaproteobacteria</taxon>
        <taxon>Sphingomonadales</taxon>
        <taxon>Sphingomonadaceae</taxon>
        <taxon>Sphingomonas</taxon>
    </lineage>
</organism>
<comment type="subcellular location">
    <subcellularLocation>
        <location evidence="1 4">Periplasm</location>
    </subcellularLocation>
</comment>
<dbReference type="RefSeq" id="WP_010407178.1">
    <property type="nucleotide sequence ID" value="NZ_JAWXXV010000001.1"/>
</dbReference>
<dbReference type="CDD" id="cd11614">
    <property type="entry name" value="SAF_CpaB_FlgA_like"/>
    <property type="match status" value="1"/>
</dbReference>
<accession>A0ABU4PP28</accession>
<keyword evidence="7" id="KW-1185">Reference proteome</keyword>
<comment type="similarity">
    <text evidence="4">Belongs to the FlgA family.</text>
</comment>